<comment type="caution">
    <text evidence="1">The sequence shown here is derived from an EMBL/GenBank/DDBJ whole genome shotgun (WGS) entry which is preliminary data.</text>
</comment>
<dbReference type="Proteomes" id="UP000265520">
    <property type="component" value="Unassembled WGS sequence"/>
</dbReference>
<keyword evidence="2" id="KW-1185">Reference proteome</keyword>
<protein>
    <submittedName>
        <fullName evidence="1">Gag-protease polyprotein</fullName>
    </submittedName>
</protein>
<evidence type="ECO:0000313" key="2">
    <source>
        <dbReference type="Proteomes" id="UP000265520"/>
    </source>
</evidence>
<dbReference type="GO" id="GO:0008233">
    <property type="term" value="F:peptidase activity"/>
    <property type="evidence" value="ECO:0007669"/>
    <property type="project" value="UniProtKB-KW"/>
</dbReference>
<sequence length="68" mass="7530">MGCSMPNRAAPVSAHQDVESAQMYRALEERLKAVEGFSAYGVDALDICLVPDVVIPPKFKVPDFEKYK</sequence>
<feature type="non-terminal residue" evidence="1">
    <location>
        <position position="68"/>
    </location>
</feature>
<evidence type="ECO:0000313" key="1">
    <source>
        <dbReference type="EMBL" id="MCI72550.1"/>
    </source>
</evidence>
<dbReference type="AlphaFoldDB" id="A0A392UJK1"/>
<keyword evidence="1" id="KW-0378">Hydrolase</keyword>
<proteinExistence type="predicted"/>
<reference evidence="1 2" key="1">
    <citation type="journal article" date="2018" name="Front. Plant Sci.">
        <title>Red Clover (Trifolium pratense) and Zigzag Clover (T. medium) - A Picture of Genomic Similarities and Differences.</title>
        <authorList>
            <person name="Dluhosova J."/>
            <person name="Istvanek J."/>
            <person name="Nedelnik J."/>
            <person name="Repkova J."/>
        </authorList>
    </citation>
    <scope>NUCLEOTIDE SEQUENCE [LARGE SCALE GENOMIC DNA]</scope>
    <source>
        <strain evidence="2">cv. 10/8</strain>
        <tissue evidence="1">Leaf</tissue>
    </source>
</reference>
<dbReference type="EMBL" id="LXQA010820120">
    <property type="protein sequence ID" value="MCI72550.1"/>
    <property type="molecule type" value="Genomic_DNA"/>
</dbReference>
<accession>A0A392UJK1</accession>
<name>A0A392UJK1_9FABA</name>
<organism evidence="1 2">
    <name type="scientific">Trifolium medium</name>
    <dbReference type="NCBI Taxonomy" id="97028"/>
    <lineage>
        <taxon>Eukaryota</taxon>
        <taxon>Viridiplantae</taxon>
        <taxon>Streptophyta</taxon>
        <taxon>Embryophyta</taxon>
        <taxon>Tracheophyta</taxon>
        <taxon>Spermatophyta</taxon>
        <taxon>Magnoliopsida</taxon>
        <taxon>eudicotyledons</taxon>
        <taxon>Gunneridae</taxon>
        <taxon>Pentapetalae</taxon>
        <taxon>rosids</taxon>
        <taxon>fabids</taxon>
        <taxon>Fabales</taxon>
        <taxon>Fabaceae</taxon>
        <taxon>Papilionoideae</taxon>
        <taxon>50 kb inversion clade</taxon>
        <taxon>NPAAA clade</taxon>
        <taxon>Hologalegina</taxon>
        <taxon>IRL clade</taxon>
        <taxon>Trifolieae</taxon>
        <taxon>Trifolium</taxon>
    </lineage>
</organism>
<keyword evidence="1" id="KW-0645">Protease</keyword>
<dbReference type="GO" id="GO:0006508">
    <property type="term" value="P:proteolysis"/>
    <property type="evidence" value="ECO:0007669"/>
    <property type="project" value="UniProtKB-KW"/>
</dbReference>